<dbReference type="Proteomes" id="UP001183610">
    <property type="component" value="Unassembled WGS sequence"/>
</dbReference>
<dbReference type="Pfam" id="PF10604">
    <property type="entry name" value="Polyketide_cyc2"/>
    <property type="match status" value="1"/>
</dbReference>
<dbReference type="EMBL" id="JAVRET010000116">
    <property type="protein sequence ID" value="MDT0413180.1"/>
    <property type="molecule type" value="Genomic_DNA"/>
</dbReference>
<protein>
    <submittedName>
        <fullName evidence="1">SRPBCC family protein</fullName>
    </submittedName>
</protein>
<dbReference type="InterPro" id="IPR019587">
    <property type="entry name" value="Polyketide_cyclase/dehydratase"/>
</dbReference>
<dbReference type="RefSeq" id="WP_009067016.1">
    <property type="nucleotide sequence ID" value="NZ_JAVRET010000116.1"/>
</dbReference>
<accession>A0ABU2RBQ6</accession>
<dbReference type="SUPFAM" id="SSF55961">
    <property type="entry name" value="Bet v1-like"/>
    <property type="match status" value="1"/>
</dbReference>
<dbReference type="Gene3D" id="3.30.530.20">
    <property type="match status" value="1"/>
</dbReference>
<keyword evidence="2" id="KW-1185">Reference proteome</keyword>
<reference evidence="2" key="1">
    <citation type="submission" date="2023-07" db="EMBL/GenBank/DDBJ databases">
        <title>30 novel species of actinomycetes from the DSMZ collection.</title>
        <authorList>
            <person name="Nouioui I."/>
        </authorList>
    </citation>
    <scope>NUCLEOTIDE SEQUENCE [LARGE SCALE GENOMIC DNA]</scope>
    <source>
        <strain evidence="2">DSM 41979</strain>
    </source>
</reference>
<dbReference type="InterPro" id="IPR023393">
    <property type="entry name" value="START-like_dom_sf"/>
</dbReference>
<evidence type="ECO:0000313" key="1">
    <source>
        <dbReference type="EMBL" id="MDT0413180.1"/>
    </source>
</evidence>
<evidence type="ECO:0000313" key="2">
    <source>
        <dbReference type="Proteomes" id="UP001183610"/>
    </source>
</evidence>
<gene>
    <name evidence="1" type="ORF">RM698_29565</name>
</gene>
<comment type="caution">
    <text evidence="1">The sequence shown here is derived from an EMBL/GenBank/DDBJ whole genome shotgun (WGS) entry which is preliminary data.</text>
</comment>
<sequence>MRRTLHRSGPASAALVAERYADFARWPEWSPQIRGVETEGERLASGATGTVRGPLGVRVRFRVEQVAGADWSWVVRLGPVRLRLEHGVRALRGGGSVTRLALAGPAPYVLAYEPLARLALARLVRE</sequence>
<name>A0ABU2RBQ6_9ACTN</name>
<organism evidence="1 2">
    <name type="scientific">Streptomyces evansiae</name>
    <dbReference type="NCBI Taxonomy" id="3075535"/>
    <lineage>
        <taxon>Bacteria</taxon>
        <taxon>Bacillati</taxon>
        <taxon>Actinomycetota</taxon>
        <taxon>Actinomycetes</taxon>
        <taxon>Kitasatosporales</taxon>
        <taxon>Streptomycetaceae</taxon>
        <taxon>Streptomyces</taxon>
    </lineage>
</organism>
<proteinExistence type="predicted"/>